<accession>A0A443HWN9</accession>
<comment type="function">
    <text evidence="7">Component of the signal recognition particle (SRP) complex, a ribonucleoprotein complex that mediates the cotranslational targeting of secretory and membrane proteins to the endoplasmic reticulum (ER).</text>
</comment>
<name>A0A443HWN9_BYSSP</name>
<dbReference type="GO" id="GO:0006614">
    <property type="term" value="P:SRP-dependent cotranslational protein targeting to membrane"/>
    <property type="evidence" value="ECO:0007669"/>
    <property type="project" value="UniProtKB-UniRule"/>
</dbReference>
<evidence type="ECO:0000256" key="3">
    <source>
        <dbReference type="ARBA" id="ARBA00022490"/>
    </source>
</evidence>
<evidence type="ECO:0000256" key="1">
    <source>
        <dbReference type="ARBA" id="ARBA00004496"/>
    </source>
</evidence>
<evidence type="ECO:0000313" key="10">
    <source>
        <dbReference type="Proteomes" id="UP000283841"/>
    </source>
</evidence>
<feature type="compositionally biased region" description="Low complexity" evidence="8">
    <location>
        <begin position="41"/>
        <end position="53"/>
    </location>
</feature>
<dbReference type="AlphaFoldDB" id="A0A443HWN9"/>
<evidence type="ECO:0000256" key="5">
    <source>
        <dbReference type="ARBA" id="ARBA00023135"/>
    </source>
</evidence>
<evidence type="ECO:0000256" key="6">
    <source>
        <dbReference type="ARBA" id="ARBA00023274"/>
    </source>
</evidence>
<dbReference type="Proteomes" id="UP000283841">
    <property type="component" value="Unassembled WGS sequence"/>
</dbReference>
<dbReference type="GO" id="GO:0005786">
    <property type="term" value="C:signal recognition particle, endoplasmic reticulum targeting"/>
    <property type="evidence" value="ECO:0007669"/>
    <property type="project" value="UniProtKB-UniRule"/>
</dbReference>
<dbReference type="Gene3D" id="3.30.720.10">
    <property type="entry name" value="Signal recognition particle alu RNA binding heterodimer, srp9/1"/>
    <property type="match status" value="1"/>
</dbReference>
<keyword evidence="6 7" id="KW-0687">Ribonucleoprotein</keyword>
<evidence type="ECO:0000256" key="7">
    <source>
        <dbReference type="RuleBase" id="RU368100"/>
    </source>
</evidence>
<gene>
    <name evidence="9" type="ORF">C8Q69DRAFT_237228</name>
</gene>
<reference evidence="9 10" key="1">
    <citation type="journal article" date="2018" name="Front. Microbiol.">
        <title>Genomic and genetic insights into a cosmopolitan fungus, Paecilomyces variotii (Eurotiales).</title>
        <authorList>
            <person name="Urquhart A.S."/>
            <person name="Mondo S.J."/>
            <person name="Makela M.R."/>
            <person name="Hane J.K."/>
            <person name="Wiebenga A."/>
            <person name="He G."/>
            <person name="Mihaltcheva S."/>
            <person name="Pangilinan J."/>
            <person name="Lipzen A."/>
            <person name="Barry K."/>
            <person name="de Vries R.P."/>
            <person name="Grigoriev I.V."/>
            <person name="Idnurm A."/>
        </authorList>
    </citation>
    <scope>NUCLEOTIDE SEQUENCE [LARGE SCALE GENOMIC DNA]</scope>
    <source>
        <strain evidence="9 10">CBS 101075</strain>
    </source>
</reference>
<dbReference type="RefSeq" id="XP_028485880.1">
    <property type="nucleotide sequence ID" value="XM_028626447.1"/>
</dbReference>
<sequence length="131" mass="14123">MAPHLNHDEFFSSLTNLLTTATQKSRGSVYLTQKRLPGNNSSSDDSSAPSQSSILIRATDGNTNAANPKSKTKSREDAHPKVKLATVVAPEDIEAFYVRYAEVCKAGMVGMKKRDRSGKKKKGKAGKVAKA</sequence>
<keyword evidence="10" id="KW-1185">Reference proteome</keyword>
<dbReference type="VEuPathDB" id="FungiDB:C8Q69DRAFT_237228"/>
<proteinExistence type="inferred from homology"/>
<organism evidence="9 10">
    <name type="scientific">Byssochlamys spectabilis</name>
    <name type="common">Paecilomyces variotii</name>
    <dbReference type="NCBI Taxonomy" id="264951"/>
    <lineage>
        <taxon>Eukaryota</taxon>
        <taxon>Fungi</taxon>
        <taxon>Dikarya</taxon>
        <taxon>Ascomycota</taxon>
        <taxon>Pezizomycotina</taxon>
        <taxon>Eurotiomycetes</taxon>
        <taxon>Eurotiomycetidae</taxon>
        <taxon>Eurotiales</taxon>
        <taxon>Thermoascaceae</taxon>
        <taxon>Paecilomyces</taxon>
    </lineage>
</organism>
<comment type="subunit">
    <text evidence="7">Component of a fungal signal recognition particle (SRP) complex that consists of a 7SL RNA molecule (scR1) and at least six protein subunits: SRP72, SRP68, SRP54, SEC65, SRP21 and SRP14.</text>
</comment>
<feature type="region of interest" description="Disordered" evidence="8">
    <location>
        <begin position="25"/>
        <end position="81"/>
    </location>
</feature>
<comment type="subcellular location">
    <subcellularLocation>
        <location evidence="1 7">Cytoplasm</location>
    </subcellularLocation>
</comment>
<dbReference type="PANTHER" id="PTHR12013">
    <property type="entry name" value="SIGNAL RECOGNITION PARTICLE 14 KD PROTEIN"/>
    <property type="match status" value="1"/>
</dbReference>
<keyword evidence="5 7" id="KW-0733">Signal recognition particle</keyword>
<dbReference type="Pfam" id="PF02290">
    <property type="entry name" value="SRP14"/>
    <property type="match status" value="1"/>
</dbReference>
<feature type="compositionally biased region" description="Polar residues" evidence="8">
    <location>
        <begin position="60"/>
        <end position="69"/>
    </location>
</feature>
<evidence type="ECO:0000256" key="8">
    <source>
        <dbReference type="SAM" id="MobiDB-lite"/>
    </source>
</evidence>
<dbReference type="EMBL" id="RCNU01000004">
    <property type="protein sequence ID" value="RWQ96235.1"/>
    <property type="molecule type" value="Genomic_DNA"/>
</dbReference>
<evidence type="ECO:0000256" key="4">
    <source>
        <dbReference type="ARBA" id="ARBA00022884"/>
    </source>
</evidence>
<evidence type="ECO:0000256" key="2">
    <source>
        <dbReference type="ARBA" id="ARBA00010349"/>
    </source>
</evidence>
<dbReference type="GO" id="GO:0030942">
    <property type="term" value="F:endoplasmic reticulum signal peptide binding"/>
    <property type="evidence" value="ECO:0007669"/>
    <property type="project" value="UniProtKB-UniRule"/>
</dbReference>
<evidence type="ECO:0000313" key="9">
    <source>
        <dbReference type="EMBL" id="RWQ96235.1"/>
    </source>
</evidence>
<protein>
    <recommendedName>
        <fullName evidence="7">Signal recognition particle subunit SRP14</fullName>
    </recommendedName>
    <alternativeName>
        <fullName evidence="7">Signal recognition particle 14 kDa protein</fullName>
    </alternativeName>
</protein>
<comment type="similarity">
    <text evidence="2 7">Belongs to the SRP14 family.</text>
</comment>
<keyword evidence="4 7" id="KW-0694">RNA-binding</keyword>
<dbReference type="GeneID" id="39595724"/>
<dbReference type="InterPro" id="IPR003210">
    <property type="entry name" value="Signal_recog_particle_SRP14"/>
</dbReference>
<dbReference type="SUPFAM" id="SSF54762">
    <property type="entry name" value="Signal recognition particle alu RNA binding heterodimer, SRP9/14"/>
    <property type="match status" value="1"/>
</dbReference>
<feature type="region of interest" description="Disordered" evidence="8">
    <location>
        <begin position="111"/>
        <end position="131"/>
    </location>
</feature>
<comment type="caution">
    <text evidence="9">The sequence shown here is derived from an EMBL/GenBank/DDBJ whole genome shotgun (WGS) entry which is preliminary data.</text>
</comment>
<dbReference type="InterPro" id="IPR009018">
    <property type="entry name" value="Signal_recog_particle_SRP9/14"/>
</dbReference>
<dbReference type="GO" id="GO:0008312">
    <property type="term" value="F:7S RNA binding"/>
    <property type="evidence" value="ECO:0007669"/>
    <property type="project" value="UniProtKB-UniRule"/>
</dbReference>
<keyword evidence="3 7" id="KW-0963">Cytoplasm</keyword>
<dbReference type="STRING" id="264951.A0A443HWN9"/>
<dbReference type="OrthoDB" id="19209at2759"/>